<keyword evidence="1" id="KW-0472">Membrane</keyword>
<evidence type="ECO:0000256" key="1">
    <source>
        <dbReference type="SAM" id="Phobius"/>
    </source>
</evidence>
<keyword evidence="1" id="KW-1133">Transmembrane helix</keyword>
<feature type="transmembrane region" description="Helical" evidence="1">
    <location>
        <begin position="42"/>
        <end position="60"/>
    </location>
</feature>
<evidence type="ECO:0000313" key="2">
    <source>
        <dbReference type="EMBL" id="SHN39058.1"/>
    </source>
</evidence>
<dbReference type="Proteomes" id="UP000184339">
    <property type="component" value="Unassembled WGS sequence"/>
</dbReference>
<evidence type="ECO:0000313" key="3">
    <source>
        <dbReference type="Proteomes" id="UP000184339"/>
    </source>
</evidence>
<dbReference type="STRING" id="551987.SAMN05192549_109243"/>
<keyword evidence="1" id="KW-0812">Transmembrane</keyword>
<feature type="transmembrane region" description="Helical" evidence="1">
    <location>
        <begin position="193"/>
        <end position="219"/>
    </location>
</feature>
<dbReference type="InterPro" id="IPR009781">
    <property type="entry name" value="DUF1345"/>
</dbReference>
<reference evidence="3" key="1">
    <citation type="submission" date="2016-11" db="EMBL/GenBank/DDBJ databases">
        <authorList>
            <person name="Varghese N."/>
            <person name="Submissions S."/>
        </authorList>
    </citation>
    <scope>NUCLEOTIDE SEQUENCE [LARGE SCALE GENOMIC DNA]</scope>
    <source>
        <strain evidence="3">Sac-22</strain>
    </source>
</reference>
<gene>
    <name evidence="2" type="ORF">SAMN05192549_109243</name>
</gene>
<dbReference type="RefSeq" id="WP_072787305.1">
    <property type="nucleotide sequence ID" value="NZ_FRCX01000009.1"/>
</dbReference>
<name>A0A1M7R2R6_9BURK</name>
<feature type="transmembrane region" description="Helical" evidence="1">
    <location>
        <begin position="81"/>
        <end position="102"/>
    </location>
</feature>
<dbReference type="OrthoDB" id="64737at2"/>
<dbReference type="EMBL" id="FRCX01000009">
    <property type="protein sequence ID" value="SHN39058.1"/>
    <property type="molecule type" value="Genomic_DNA"/>
</dbReference>
<dbReference type="Pfam" id="PF07077">
    <property type="entry name" value="DUF1345"/>
    <property type="match status" value="1"/>
</dbReference>
<accession>A0A1M7R2R6</accession>
<organism evidence="2 3">
    <name type="scientific">Duganella sacchari</name>
    <dbReference type="NCBI Taxonomy" id="551987"/>
    <lineage>
        <taxon>Bacteria</taxon>
        <taxon>Pseudomonadati</taxon>
        <taxon>Pseudomonadota</taxon>
        <taxon>Betaproteobacteria</taxon>
        <taxon>Burkholderiales</taxon>
        <taxon>Oxalobacteraceae</taxon>
        <taxon>Telluria group</taxon>
        <taxon>Duganella</taxon>
    </lineage>
</organism>
<protein>
    <submittedName>
        <fullName evidence="2">Uncharacterized membrane protein</fullName>
    </submittedName>
</protein>
<keyword evidence="3" id="KW-1185">Reference proteome</keyword>
<proteinExistence type="predicted"/>
<feature type="transmembrane region" description="Helical" evidence="1">
    <location>
        <begin position="114"/>
        <end position="135"/>
    </location>
</feature>
<sequence>MSMHLPLPSIIHSRPHLSLAIVLGAVAAPLLPDAWPWLSRLLVSWDILVWSYLAMMLWMMTQADHHDIKRAACRQDEKGPVILATLSLAVLLSLVAIISQLATIKNLPEAELAWRYALAVLTLTGSWFMVGVMFCSHYAHLYYMEETADKPLGFQEDQLLPNYWDFLYFSFTISVAVQTSDVTVRSRRMRKVVLGQSVLCFFYNLAILGLSINIAASLING</sequence>
<dbReference type="AlphaFoldDB" id="A0A1M7R2R6"/>